<dbReference type="AlphaFoldDB" id="A0A507DSG0"/>
<dbReference type="STRING" id="286115.A0A507DSG0"/>
<dbReference type="SUPFAM" id="SSF55418">
    <property type="entry name" value="eIF4e-like"/>
    <property type="match status" value="1"/>
</dbReference>
<gene>
    <name evidence="3" type="ORF">SeLEV6574_g01266</name>
    <name evidence="4" type="ORF">SeMB42_g00601</name>
</gene>
<keyword evidence="1" id="KW-0396">Initiation factor</keyword>
<dbReference type="Proteomes" id="UP000317494">
    <property type="component" value="Unassembled WGS sequence"/>
</dbReference>
<dbReference type="PANTHER" id="PTHR11960">
    <property type="entry name" value="EUKARYOTIC TRANSLATION INITIATION FACTOR 4E RELATED"/>
    <property type="match status" value="1"/>
</dbReference>
<dbReference type="VEuPathDB" id="FungiDB:SeMB42_g00601"/>
<accession>A0A507DSG0</accession>
<feature type="compositionally biased region" description="Polar residues" evidence="2">
    <location>
        <begin position="18"/>
        <end position="31"/>
    </location>
</feature>
<evidence type="ECO:0000313" key="3">
    <source>
        <dbReference type="EMBL" id="TPX49793.1"/>
    </source>
</evidence>
<evidence type="ECO:0000313" key="6">
    <source>
        <dbReference type="Proteomes" id="UP000320475"/>
    </source>
</evidence>
<evidence type="ECO:0000256" key="1">
    <source>
        <dbReference type="RuleBase" id="RU004374"/>
    </source>
</evidence>
<evidence type="ECO:0000313" key="4">
    <source>
        <dbReference type="EMBL" id="TPX53810.1"/>
    </source>
</evidence>
<organism evidence="4 5">
    <name type="scientific">Synchytrium endobioticum</name>
    <dbReference type="NCBI Taxonomy" id="286115"/>
    <lineage>
        <taxon>Eukaryota</taxon>
        <taxon>Fungi</taxon>
        <taxon>Fungi incertae sedis</taxon>
        <taxon>Chytridiomycota</taxon>
        <taxon>Chytridiomycota incertae sedis</taxon>
        <taxon>Chytridiomycetes</taxon>
        <taxon>Synchytriales</taxon>
        <taxon>Synchytriaceae</taxon>
        <taxon>Synchytrium</taxon>
    </lineage>
</organism>
<dbReference type="InterPro" id="IPR001040">
    <property type="entry name" value="TIF_eIF_4E"/>
</dbReference>
<comment type="caution">
    <text evidence="4">The sequence shown here is derived from an EMBL/GenBank/DDBJ whole genome shotgun (WGS) entry which is preliminary data.</text>
</comment>
<name>A0A507DSG0_9FUNG</name>
<sequence length="229" mass="26082">MLCYAISIQRARKHQMTAAASNGYSNRTQAPTDEHTTPKSTTIPKNITPDGRHLLKTPFVLWFMHREPGRRVENYESAMIKVGAFATVEEFWGLYSRLKRPNDLPSISDILLFRRGTRPVWEDNPKGGKWIVRLKKGLASRYWEQLVLAVIGDSFDVGGEISGAVLSIRHSEDILSLWNLSANEGRVNLRIRDTMKKMLDLPPNCTMEYKAHLNSIGDGSSFKNTEMYR</sequence>
<protein>
    <submittedName>
        <fullName evidence="4">Uncharacterized protein</fullName>
    </submittedName>
</protein>
<evidence type="ECO:0000256" key="2">
    <source>
        <dbReference type="SAM" id="MobiDB-lite"/>
    </source>
</evidence>
<keyword evidence="5" id="KW-1185">Reference proteome</keyword>
<dbReference type="GO" id="GO:0003743">
    <property type="term" value="F:translation initiation factor activity"/>
    <property type="evidence" value="ECO:0007669"/>
    <property type="project" value="UniProtKB-KW"/>
</dbReference>
<keyword evidence="1" id="KW-0694">RNA-binding</keyword>
<dbReference type="InterPro" id="IPR023398">
    <property type="entry name" value="TIF_eIF4e-like"/>
</dbReference>
<dbReference type="Proteomes" id="UP000320475">
    <property type="component" value="Unassembled WGS sequence"/>
</dbReference>
<feature type="region of interest" description="Disordered" evidence="2">
    <location>
        <begin position="18"/>
        <end position="50"/>
    </location>
</feature>
<evidence type="ECO:0000313" key="5">
    <source>
        <dbReference type="Proteomes" id="UP000317494"/>
    </source>
</evidence>
<dbReference type="EMBL" id="QEAM01000027">
    <property type="protein sequence ID" value="TPX49793.1"/>
    <property type="molecule type" value="Genomic_DNA"/>
</dbReference>
<keyword evidence="1" id="KW-0648">Protein biosynthesis</keyword>
<dbReference type="Pfam" id="PF01652">
    <property type="entry name" value="IF4E"/>
    <property type="match status" value="1"/>
</dbReference>
<dbReference type="PANTHER" id="PTHR11960:SF18">
    <property type="entry name" value="EUKARYOTIC TRANSLATION INITIATION FACTOR 4E HOMOLOGOUS PROTEIN, ISOFORM B"/>
    <property type="match status" value="1"/>
</dbReference>
<dbReference type="GO" id="GO:0000340">
    <property type="term" value="F:RNA 7-methylguanosine cap binding"/>
    <property type="evidence" value="ECO:0007669"/>
    <property type="project" value="TreeGrafter"/>
</dbReference>
<reference evidence="5 6" key="1">
    <citation type="journal article" date="2019" name="Sci. Rep.">
        <title>Comparative genomics of chytrid fungi reveal insights into the obligate biotrophic and pathogenic lifestyle of Synchytrium endobioticum.</title>
        <authorList>
            <person name="van de Vossenberg B.T.L.H."/>
            <person name="Warris S."/>
            <person name="Nguyen H.D.T."/>
            <person name="van Gent-Pelzer M.P.E."/>
            <person name="Joly D.L."/>
            <person name="van de Geest H.C."/>
            <person name="Bonants P.J.M."/>
            <person name="Smith D.S."/>
            <person name="Levesque C.A."/>
            <person name="van der Lee T.A.J."/>
        </authorList>
    </citation>
    <scope>NUCLEOTIDE SEQUENCE [LARGE SCALE GENOMIC DNA]</scope>
    <source>
        <strain evidence="3 6">LEV6574</strain>
        <strain evidence="4 5">MB42</strain>
    </source>
</reference>
<dbReference type="GO" id="GO:0016281">
    <property type="term" value="C:eukaryotic translation initiation factor 4F complex"/>
    <property type="evidence" value="ECO:0007669"/>
    <property type="project" value="TreeGrafter"/>
</dbReference>
<dbReference type="OrthoDB" id="590761at2759"/>
<dbReference type="Gene3D" id="3.30.760.10">
    <property type="entry name" value="RNA Cap, Translation Initiation Factor Eif4e"/>
    <property type="match status" value="1"/>
</dbReference>
<comment type="similarity">
    <text evidence="1">Belongs to the eukaryotic initiation factor 4E family.</text>
</comment>
<dbReference type="EMBL" id="QEAN01000012">
    <property type="protein sequence ID" value="TPX53810.1"/>
    <property type="molecule type" value="Genomic_DNA"/>
</dbReference>
<proteinExistence type="inferred from homology"/>